<dbReference type="OrthoDB" id="9812625at2"/>
<feature type="active site" evidence="5 6">
    <location>
        <position position="225"/>
    </location>
</feature>
<dbReference type="PANTHER" id="PTHR43570:SF20">
    <property type="entry name" value="ALDEHYDE DEHYDROGENASE ALDX-RELATED"/>
    <property type="match status" value="1"/>
</dbReference>
<dbReference type="Proteomes" id="UP000242133">
    <property type="component" value="Unassembled WGS sequence"/>
</dbReference>
<gene>
    <name evidence="9" type="ORF">CLV44_12023</name>
</gene>
<sequence>MAAAVTTPEGIRELLTEQQQAFNREGTVSAATRKARIQQVIDLLVDHSDALADAMGADFGEGSAGGRPRAFSIMNDILGSLASLKHTRDHLEQWMQDDPRTVFSPYDQLGGQAEVLHQPKGSVGIIGTWNAPLFTLFSPLACALGAGNRAILKPSEVAPLTAALVAELVSAHLDPAVVGVAVGDAAIGAAFAGSPFNHLVFTGSTAVGRKIMRAAAENLVPVTLELGGKSPVVMGRSADVQDACRRLAIAKGTNGGQICICPDVLYVPAEQLESVIAQLQQQFRTLYPSVDDNPDMVAAINDNHLQRVEAYLADARDRGVRIESSHPEATGTSRKRPLRLVINPPADSVIMQEEIFGSALVIQSYDTIDAVLDDIHGRERPLALYYFGQDKDEEQQVLTQTLSGGVTVNDLLMHAAMHEAPFGGVGGSGMGHYHGHEGFLEFSHTRTVYRAPAYDPRGEWGMLPPHHDQFEAMMQAQVTKD</sequence>
<dbReference type="InterPro" id="IPR029510">
    <property type="entry name" value="Ald_DH_CS_GLU"/>
</dbReference>
<dbReference type="SUPFAM" id="SSF53720">
    <property type="entry name" value="ALDH-like"/>
    <property type="match status" value="1"/>
</dbReference>
<evidence type="ECO:0000256" key="2">
    <source>
        <dbReference type="ARBA" id="ARBA00023002"/>
    </source>
</evidence>
<protein>
    <recommendedName>
        <fullName evidence="4">Aldehyde dehydrogenase</fullName>
    </recommendedName>
</protein>
<reference evidence="9 10" key="1">
    <citation type="submission" date="2018-03" db="EMBL/GenBank/DDBJ databases">
        <title>Genomic Encyclopedia of Archaeal and Bacterial Type Strains, Phase II (KMG-II): from individual species to whole genera.</title>
        <authorList>
            <person name="Goeker M."/>
        </authorList>
    </citation>
    <scope>NUCLEOTIDE SEQUENCE [LARGE SCALE GENOMIC DNA]</scope>
    <source>
        <strain evidence="9 10">DSM 17586</strain>
    </source>
</reference>
<dbReference type="InterPro" id="IPR015590">
    <property type="entry name" value="Aldehyde_DH_dom"/>
</dbReference>
<dbReference type="GO" id="GO:0004029">
    <property type="term" value="F:aldehyde dehydrogenase (NAD+) activity"/>
    <property type="evidence" value="ECO:0007669"/>
    <property type="project" value="TreeGrafter"/>
</dbReference>
<evidence type="ECO:0000256" key="5">
    <source>
        <dbReference type="PIRSR" id="PIRSR036492-1"/>
    </source>
</evidence>
<dbReference type="GO" id="GO:0006081">
    <property type="term" value="P:aldehyde metabolic process"/>
    <property type="evidence" value="ECO:0007669"/>
    <property type="project" value="InterPro"/>
</dbReference>
<dbReference type="EMBL" id="PYGI01000020">
    <property type="protein sequence ID" value="PSL12039.1"/>
    <property type="molecule type" value="Genomic_DNA"/>
</dbReference>
<dbReference type="InterPro" id="IPR016162">
    <property type="entry name" value="Ald_DH_N"/>
</dbReference>
<dbReference type="Gene3D" id="3.40.309.10">
    <property type="entry name" value="Aldehyde Dehydrogenase, Chain A, domain 2"/>
    <property type="match status" value="1"/>
</dbReference>
<keyword evidence="2 4" id="KW-0560">Oxidoreductase</keyword>
<evidence type="ECO:0000256" key="6">
    <source>
        <dbReference type="PROSITE-ProRule" id="PRU10007"/>
    </source>
</evidence>
<feature type="domain" description="Aldehyde dehydrogenase" evidence="8">
    <location>
        <begin position="7"/>
        <end position="448"/>
    </location>
</feature>
<feature type="active site" evidence="5">
    <location>
        <position position="259"/>
    </location>
</feature>
<dbReference type="PANTHER" id="PTHR43570">
    <property type="entry name" value="ALDEHYDE DEHYDROGENASE"/>
    <property type="match status" value="1"/>
</dbReference>
<comment type="similarity">
    <text evidence="1 4 7">Belongs to the aldehyde dehydrogenase family.</text>
</comment>
<keyword evidence="10" id="KW-1185">Reference proteome</keyword>
<dbReference type="InterPro" id="IPR016163">
    <property type="entry name" value="Ald_DH_C"/>
</dbReference>
<dbReference type="Gene3D" id="3.40.605.10">
    <property type="entry name" value="Aldehyde Dehydrogenase, Chain A, domain 1"/>
    <property type="match status" value="1"/>
</dbReference>
<dbReference type="RefSeq" id="WP_106592685.1">
    <property type="nucleotide sequence ID" value="NZ_PYGI01000020.1"/>
</dbReference>
<evidence type="ECO:0000259" key="8">
    <source>
        <dbReference type="Pfam" id="PF00171"/>
    </source>
</evidence>
<evidence type="ECO:0000256" key="7">
    <source>
        <dbReference type="RuleBase" id="RU003345"/>
    </source>
</evidence>
<name>A0A2P8ERD6_9GAMM</name>
<evidence type="ECO:0000313" key="9">
    <source>
        <dbReference type="EMBL" id="PSL12039.1"/>
    </source>
</evidence>
<dbReference type="Pfam" id="PF00171">
    <property type="entry name" value="Aldedh"/>
    <property type="match status" value="1"/>
</dbReference>
<dbReference type="AlphaFoldDB" id="A0A2P8ERD6"/>
<dbReference type="InterPro" id="IPR016161">
    <property type="entry name" value="Ald_DH/histidinol_DH"/>
</dbReference>
<accession>A0A2P8ERD6</accession>
<evidence type="ECO:0000256" key="4">
    <source>
        <dbReference type="PIRNR" id="PIRNR036492"/>
    </source>
</evidence>
<evidence type="ECO:0000313" key="10">
    <source>
        <dbReference type="Proteomes" id="UP000242133"/>
    </source>
</evidence>
<dbReference type="GO" id="GO:0005737">
    <property type="term" value="C:cytoplasm"/>
    <property type="evidence" value="ECO:0007669"/>
    <property type="project" value="TreeGrafter"/>
</dbReference>
<dbReference type="InterPro" id="IPR012394">
    <property type="entry name" value="Aldehyde_DH_NAD(P)"/>
</dbReference>
<comment type="caution">
    <text evidence="9">The sequence shown here is derived from an EMBL/GenBank/DDBJ whole genome shotgun (WGS) entry which is preliminary data.</text>
</comment>
<proteinExistence type="inferred from homology"/>
<dbReference type="PROSITE" id="PS00687">
    <property type="entry name" value="ALDEHYDE_DEHYDR_GLU"/>
    <property type="match status" value="1"/>
</dbReference>
<organism evidence="9 10">
    <name type="scientific">Marinobacterium halophilum</name>
    <dbReference type="NCBI Taxonomy" id="267374"/>
    <lineage>
        <taxon>Bacteria</taxon>
        <taxon>Pseudomonadati</taxon>
        <taxon>Pseudomonadota</taxon>
        <taxon>Gammaproteobacteria</taxon>
        <taxon>Oceanospirillales</taxon>
        <taxon>Oceanospirillaceae</taxon>
        <taxon>Marinobacterium</taxon>
    </lineage>
</organism>
<keyword evidence="3" id="KW-0520">NAD</keyword>
<evidence type="ECO:0000256" key="3">
    <source>
        <dbReference type="ARBA" id="ARBA00023027"/>
    </source>
</evidence>
<evidence type="ECO:0000256" key="1">
    <source>
        <dbReference type="ARBA" id="ARBA00009986"/>
    </source>
</evidence>
<dbReference type="PIRSF" id="PIRSF036492">
    <property type="entry name" value="ALDH"/>
    <property type="match status" value="1"/>
</dbReference>